<dbReference type="InterPro" id="IPR051320">
    <property type="entry name" value="Viral_Replic_Matur_Polypro"/>
</dbReference>
<dbReference type="InterPro" id="IPR043502">
    <property type="entry name" value="DNA/RNA_pol_sf"/>
</dbReference>
<dbReference type="SUPFAM" id="SSF56672">
    <property type="entry name" value="DNA/RNA polymerases"/>
    <property type="match status" value="1"/>
</dbReference>
<feature type="domain" description="Reverse transcriptase" evidence="3">
    <location>
        <begin position="118"/>
        <end position="187"/>
    </location>
</feature>
<evidence type="ECO:0000259" key="4">
    <source>
        <dbReference type="Pfam" id="PF17919"/>
    </source>
</evidence>
<evidence type="ECO:0000256" key="2">
    <source>
        <dbReference type="ARBA" id="ARBA00012180"/>
    </source>
</evidence>
<comment type="similarity">
    <text evidence="1">Belongs to the beta type-B retroviral polymerase family. HERV class-II K(HML-2) pol subfamily.</text>
</comment>
<dbReference type="GO" id="GO:0004523">
    <property type="term" value="F:RNA-DNA hybrid ribonuclease activity"/>
    <property type="evidence" value="ECO:0007669"/>
    <property type="project" value="UniProtKB-EC"/>
</dbReference>
<evidence type="ECO:0000256" key="1">
    <source>
        <dbReference type="ARBA" id="ARBA00010879"/>
    </source>
</evidence>
<protein>
    <recommendedName>
        <fullName evidence="2">ribonuclease H</fullName>
        <ecNumber evidence="2">3.1.26.4</ecNumber>
    </recommendedName>
</protein>
<dbReference type="FunFam" id="3.30.70.270:FF:000003">
    <property type="entry name" value="Transposon Ty3-G Gag-Pol polyprotein"/>
    <property type="match status" value="1"/>
</dbReference>
<evidence type="ECO:0000259" key="3">
    <source>
        <dbReference type="Pfam" id="PF00078"/>
    </source>
</evidence>
<organism evidence="5 6">
    <name type="scientific">Electrophorus voltai</name>
    <dbReference type="NCBI Taxonomy" id="2609070"/>
    <lineage>
        <taxon>Eukaryota</taxon>
        <taxon>Metazoa</taxon>
        <taxon>Chordata</taxon>
        <taxon>Craniata</taxon>
        <taxon>Vertebrata</taxon>
        <taxon>Euteleostomi</taxon>
        <taxon>Actinopterygii</taxon>
        <taxon>Neopterygii</taxon>
        <taxon>Teleostei</taxon>
        <taxon>Ostariophysi</taxon>
        <taxon>Gymnotiformes</taxon>
        <taxon>Gymnotoidei</taxon>
        <taxon>Gymnotidae</taxon>
        <taxon>Electrophorus</taxon>
    </lineage>
</organism>
<dbReference type="PANTHER" id="PTHR33064">
    <property type="entry name" value="POL PROTEIN"/>
    <property type="match status" value="1"/>
</dbReference>
<dbReference type="InterPro" id="IPR043128">
    <property type="entry name" value="Rev_trsase/Diguanyl_cyclase"/>
</dbReference>
<proteinExistence type="inferred from homology"/>
<sequence length="305" mass="33813">MSLPIFSTTVESPEPPALQSIPQLCRAFSDVLSKVKATKLPPHRAYDCAVELLPGAPLPCRFKPYPLSRPEEAALAYVTESLQHGFIRPSTSPVTAGFFFVEKKGGLRLCIDYQALNKAFMDDIFQDMIDKSLIVYIDDILVFSRSETEHVDHVMAVLTRLRQHQLYAKAEKCEFCSKCISFLGCTLKPEALSMDPDKVTAIQGWPKPITVKELQCFLGFANFYRRFILGIGTIAAPLSDLLKKQSRKQLQWTSATDQAFLTLKGAFVSAPVLRQPDPSLPFIVEVDASDVGLGAVLSQRQGTTP</sequence>
<comment type="caution">
    <text evidence="5">The sequence shown here is derived from an EMBL/GenBank/DDBJ whole genome shotgun (WGS) entry which is preliminary data.</text>
</comment>
<gene>
    <name evidence="5" type="ORF">P4O66_008526</name>
</gene>
<dbReference type="Pfam" id="PF00078">
    <property type="entry name" value="RVT_1"/>
    <property type="match status" value="1"/>
</dbReference>
<dbReference type="EC" id="3.1.26.4" evidence="2"/>
<dbReference type="Pfam" id="PF17919">
    <property type="entry name" value="RT_RNaseH_2"/>
    <property type="match status" value="1"/>
</dbReference>
<dbReference type="InterPro" id="IPR000477">
    <property type="entry name" value="RT_dom"/>
</dbReference>
<dbReference type="AlphaFoldDB" id="A0AAD8ZDN8"/>
<keyword evidence="6" id="KW-1185">Reference proteome</keyword>
<dbReference type="CDD" id="cd01647">
    <property type="entry name" value="RT_LTR"/>
    <property type="match status" value="1"/>
</dbReference>
<feature type="domain" description="Reverse transcriptase/retrotransposon-derived protein RNase H-like" evidence="4">
    <location>
        <begin position="252"/>
        <end position="302"/>
    </location>
</feature>
<dbReference type="FunFam" id="3.30.70.270:FF:000026">
    <property type="entry name" value="Transposon Ty3-G Gag-Pol polyprotein"/>
    <property type="match status" value="1"/>
</dbReference>
<dbReference type="EMBL" id="JAROKS010000014">
    <property type="protein sequence ID" value="KAK1797136.1"/>
    <property type="molecule type" value="Genomic_DNA"/>
</dbReference>
<accession>A0AAD8ZDN8</accession>
<evidence type="ECO:0000313" key="5">
    <source>
        <dbReference type="EMBL" id="KAK1797136.1"/>
    </source>
</evidence>
<dbReference type="Proteomes" id="UP001239994">
    <property type="component" value="Unassembled WGS sequence"/>
</dbReference>
<name>A0AAD8ZDN8_9TELE</name>
<dbReference type="InterPro" id="IPR041577">
    <property type="entry name" value="RT_RNaseH_2"/>
</dbReference>
<dbReference type="Gene3D" id="3.30.70.270">
    <property type="match status" value="2"/>
</dbReference>
<evidence type="ECO:0000313" key="6">
    <source>
        <dbReference type="Proteomes" id="UP001239994"/>
    </source>
</evidence>
<reference evidence="5" key="1">
    <citation type="submission" date="2023-03" db="EMBL/GenBank/DDBJ databases">
        <title>Electrophorus voltai genome.</title>
        <authorList>
            <person name="Bian C."/>
        </authorList>
    </citation>
    <scope>NUCLEOTIDE SEQUENCE</scope>
    <source>
        <strain evidence="5">CB-2022</strain>
        <tissue evidence="5">Muscle</tissue>
    </source>
</reference>
<dbReference type="PANTHER" id="PTHR33064:SF37">
    <property type="entry name" value="RIBONUCLEASE H"/>
    <property type="match status" value="1"/>
</dbReference>